<keyword evidence="2" id="KW-0812">Transmembrane</keyword>
<name>A0A1F5Y0D5_9BACT</name>
<feature type="transmembrane region" description="Helical" evidence="2">
    <location>
        <begin position="12"/>
        <end position="31"/>
    </location>
</feature>
<feature type="region of interest" description="Disordered" evidence="1">
    <location>
        <begin position="39"/>
        <end position="77"/>
    </location>
</feature>
<keyword evidence="2" id="KW-1133">Transmembrane helix</keyword>
<evidence type="ECO:0000313" key="3">
    <source>
        <dbReference type="EMBL" id="OGF93593.1"/>
    </source>
</evidence>
<dbReference type="EMBL" id="MFIQ01000012">
    <property type="protein sequence ID" value="OGF93593.1"/>
    <property type="molecule type" value="Genomic_DNA"/>
</dbReference>
<dbReference type="InterPro" id="IPR011042">
    <property type="entry name" value="6-blade_b-propeller_TolB-like"/>
</dbReference>
<reference evidence="3 4" key="1">
    <citation type="journal article" date="2016" name="Nat. Commun.">
        <title>Thousands of microbial genomes shed light on interconnected biogeochemical processes in an aquifer system.</title>
        <authorList>
            <person name="Anantharaman K."/>
            <person name="Brown C.T."/>
            <person name="Hug L.A."/>
            <person name="Sharon I."/>
            <person name="Castelle C.J."/>
            <person name="Probst A.J."/>
            <person name="Thomas B.C."/>
            <person name="Singh A."/>
            <person name="Wilkins M.J."/>
            <person name="Karaoz U."/>
            <person name="Brodie E.L."/>
            <person name="Williams K.H."/>
            <person name="Hubbard S.S."/>
            <person name="Banfield J.F."/>
        </authorList>
    </citation>
    <scope>NUCLEOTIDE SEQUENCE [LARGE SCALE GENOMIC DNA]</scope>
</reference>
<proteinExistence type="predicted"/>
<dbReference type="SUPFAM" id="SSF69322">
    <property type="entry name" value="Tricorn protease domain 2"/>
    <property type="match status" value="1"/>
</dbReference>
<organism evidence="3 4">
    <name type="scientific">Candidatus Giovannonibacteria bacterium RIFCSPLOWO2_12_FULL_44_15</name>
    <dbReference type="NCBI Taxonomy" id="1798364"/>
    <lineage>
        <taxon>Bacteria</taxon>
        <taxon>Candidatus Giovannoniibacteriota</taxon>
    </lineage>
</organism>
<dbReference type="STRING" id="1798364.A3G54_03345"/>
<evidence type="ECO:0000313" key="4">
    <source>
        <dbReference type="Proteomes" id="UP000178894"/>
    </source>
</evidence>
<comment type="caution">
    <text evidence="3">The sequence shown here is derived from an EMBL/GenBank/DDBJ whole genome shotgun (WGS) entry which is preliminary data.</text>
</comment>
<keyword evidence="2" id="KW-0472">Membrane</keyword>
<sequence length="401" mass="43238">MQELLTTKRIIIALAILFVLFFVVAAAWYYFLRDGGSAENNTQAEPPPENPFPEGEGRNSAGGASNPAGGSSDIGSVPQNLNASKGDVFQIVPDAVTGAVFYNNKIRYVEKSSGNIFEVDLDGKNKTNLSNNKISGVFDAMWSRQGTRLIIKYASGDKVTAVSATITGSSTKTVILPAGVKDVAFSPKGDRIAYVLVSGDVASVITATPENKSPVTRLKLKYSSWKILWTEDNGIYLLSSPSAYLDGFLYKITLSSGTFSKILGPYPGLLASVNAPSLIFSEANQKEKTIDTFLSNSSGGNIGPLPIKALPEKCTWSKKVKDIVFCAAPLIIPGATYPDNWYMGKVSFGDAAVKINIASRAINSFLLPESTDAIKLFLSADETNLFFINKDDESLWRLRIP</sequence>
<evidence type="ECO:0000256" key="1">
    <source>
        <dbReference type="SAM" id="MobiDB-lite"/>
    </source>
</evidence>
<feature type="compositionally biased region" description="Low complexity" evidence="1">
    <location>
        <begin position="59"/>
        <end position="71"/>
    </location>
</feature>
<dbReference type="Gene3D" id="2.120.10.30">
    <property type="entry name" value="TolB, C-terminal domain"/>
    <property type="match status" value="1"/>
</dbReference>
<gene>
    <name evidence="3" type="ORF">A3G54_03345</name>
</gene>
<accession>A0A1F5Y0D5</accession>
<dbReference type="AlphaFoldDB" id="A0A1F5Y0D5"/>
<evidence type="ECO:0000256" key="2">
    <source>
        <dbReference type="SAM" id="Phobius"/>
    </source>
</evidence>
<protein>
    <submittedName>
        <fullName evidence="3">Uncharacterized protein</fullName>
    </submittedName>
</protein>
<dbReference type="Proteomes" id="UP000178894">
    <property type="component" value="Unassembled WGS sequence"/>
</dbReference>